<protein>
    <submittedName>
        <fullName evidence="1">7868_t:CDS:1</fullName>
    </submittedName>
</protein>
<organism evidence="1 2">
    <name type="scientific">Funneliformis mosseae</name>
    <name type="common">Endomycorrhizal fungus</name>
    <name type="synonym">Glomus mosseae</name>
    <dbReference type="NCBI Taxonomy" id="27381"/>
    <lineage>
        <taxon>Eukaryota</taxon>
        <taxon>Fungi</taxon>
        <taxon>Fungi incertae sedis</taxon>
        <taxon>Mucoromycota</taxon>
        <taxon>Glomeromycotina</taxon>
        <taxon>Glomeromycetes</taxon>
        <taxon>Glomerales</taxon>
        <taxon>Glomeraceae</taxon>
        <taxon>Funneliformis</taxon>
    </lineage>
</organism>
<reference evidence="1" key="1">
    <citation type="submission" date="2021-06" db="EMBL/GenBank/DDBJ databases">
        <authorList>
            <person name="Kallberg Y."/>
            <person name="Tangrot J."/>
            <person name="Rosling A."/>
        </authorList>
    </citation>
    <scope>NUCLEOTIDE SEQUENCE</scope>
    <source>
        <strain evidence="1">87-6 pot B 2015</strain>
    </source>
</reference>
<gene>
    <name evidence="1" type="ORF">FMOSSE_LOCUS16789</name>
</gene>
<evidence type="ECO:0000313" key="2">
    <source>
        <dbReference type="Proteomes" id="UP000789375"/>
    </source>
</evidence>
<proteinExistence type="predicted"/>
<comment type="caution">
    <text evidence="1">The sequence shown here is derived from an EMBL/GenBank/DDBJ whole genome shotgun (WGS) entry which is preliminary data.</text>
</comment>
<feature type="non-terminal residue" evidence="1">
    <location>
        <position position="123"/>
    </location>
</feature>
<accession>A0A9N9IVT4</accession>
<dbReference type="Proteomes" id="UP000789375">
    <property type="component" value="Unassembled WGS sequence"/>
</dbReference>
<dbReference type="EMBL" id="CAJVPP010026449">
    <property type="protein sequence ID" value="CAG8753745.1"/>
    <property type="molecule type" value="Genomic_DNA"/>
</dbReference>
<sequence>MTLTPVARFHIGLINRRWYKDMLQEADVSNNTFVVVSSLNISTLKAVSLPTQFLCSTNGSDVQVEGLAAVDNEISKSISKKHKFGELWGLGRKVMVDAIEDDNEENYRELLRVFLSIQKKSQQ</sequence>
<keyword evidence="2" id="KW-1185">Reference proteome</keyword>
<dbReference type="AlphaFoldDB" id="A0A9N9IVT4"/>
<evidence type="ECO:0000313" key="1">
    <source>
        <dbReference type="EMBL" id="CAG8753745.1"/>
    </source>
</evidence>
<name>A0A9N9IVT4_FUNMO</name>